<sequence>MKIDAAVLFGTQEKYQVQEIELDGPRDTEVLVELTASGLCHSDDHAVTGDVPSPFPLVAGHEGAGVVVETGKQVTGLKAGDHVILHPVPNCGRCRWCSMGKAYLCDDGAFALTGHAPDGSWRRRMDGQNIGAYCQLGTFAPMTTVSQTQVVKIDDDIPLDAAALIGCGVTTGFGAASKVGAVTAGDVVVVVGVGGVGTAAVQGARVSGAAVVVAVDPAEFRRAKALELGATHAFATIEETTAMVGDLTHGVMADVTIIAVGVFHGEDLAAVLGLTAKSGRCVLTSITPAHETNANVSLFDLGMMNKTLVGHIFGCGNPRADFPRLLDLYRSGDLRLDEMITTRYNLDQINDGYAAMYAGANVRGMVAYK</sequence>
<gene>
    <name evidence="12" type="ORF">C5613_24725</name>
</gene>
<dbReference type="InterPro" id="IPR013154">
    <property type="entry name" value="ADH-like_N"/>
</dbReference>
<comment type="similarity">
    <text evidence="2 10">Belongs to the zinc-containing alcohol dehydrogenase family.</text>
</comment>
<keyword evidence="7" id="KW-0520">NAD</keyword>
<dbReference type="SMART" id="SM00829">
    <property type="entry name" value="PKS_ER"/>
    <property type="match status" value="1"/>
</dbReference>
<dbReference type="InterPro" id="IPR011032">
    <property type="entry name" value="GroES-like_sf"/>
</dbReference>
<evidence type="ECO:0000313" key="12">
    <source>
        <dbReference type="EMBL" id="PQP21946.1"/>
    </source>
</evidence>
<comment type="cofactor">
    <cofactor evidence="1 10">
        <name>Zn(2+)</name>
        <dbReference type="ChEBI" id="CHEBI:29105"/>
    </cofactor>
</comment>
<dbReference type="GO" id="GO:0005829">
    <property type="term" value="C:cytosol"/>
    <property type="evidence" value="ECO:0007669"/>
    <property type="project" value="TreeGrafter"/>
</dbReference>
<evidence type="ECO:0000256" key="2">
    <source>
        <dbReference type="ARBA" id="ARBA00008072"/>
    </source>
</evidence>
<dbReference type="GO" id="GO:0008270">
    <property type="term" value="F:zinc ion binding"/>
    <property type="evidence" value="ECO:0007669"/>
    <property type="project" value="InterPro"/>
</dbReference>
<dbReference type="GO" id="GO:0004022">
    <property type="term" value="F:alcohol dehydrogenase (NAD+) activity"/>
    <property type="evidence" value="ECO:0007669"/>
    <property type="project" value="UniProtKB-EC"/>
</dbReference>
<dbReference type="RefSeq" id="WP_105418367.1">
    <property type="nucleotide sequence ID" value="NZ_PUIO01000033.1"/>
</dbReference>
<feature type="domain" description="Enoyl reductase (ER)" evidence="11">
    <location>
        <begin position="10"/>
        <end position="362"/>
    </location>
</feature>
<organism evidence="12 13">
    <name type="scientific">Rhodococcus opacus</name>
    <name type="common">Nocardia opaca</name>
    <dbReference type="NCBI Taxonomy" id="37919"/>
    <lineage>
        <taxon>Bacteria</taxon>
        <taxon>Bacillati</taxon>
        <taxon>Actinomycetota</taxon>
        <taxon>Actinomycetes</taxon>
        <taxon>Mycobacteriales</taxon>
        <taxon>Nocardiaceae</taxon>
        <taxon>Rhodococcus</taxon>
    </lineage>
</organism>
<comment type="catalytic activity">
    <reaction evidence="9">
        <text>a primary alcohol + NAD(+) = an aldehyde + NADH + H(+)</text>
        <dbReference type="Rhea" id="RHEA:10736"/>
        <dbReference type="ChEBI" id="CHEBI:15378"/>
        <dbReference type="ChEBI" id="CHEBI:15734"/>
        <dbReference type="ChEBI" id="CHEBI:17478"/>
        <dbReference type="ChEBI" id="CHEBI:57540"/>
        <dbReference type="ChEBI" id="CHEBI:57945"/>
        <dbReference type="EC" id="1.1.1.1"/>
    </reaction>
</comment>
<evidence type="ECO:0000256" key="5">
    <source>
        <dbReference type="ARBA" id="ARBA00022833"/>
    </source>
</evidence>
<dbReference type="Proteomes" id="UP000239290">
    <property type="component" value="Unassembled WGS sequence"/>
</dbReference>
<evidence type="ECO:0000256" key="9">
    <source>
        <dbReference type="ARBA" id="ARBA00049243"/>
    </source>
</evidence>
<evidence type="ECO:0000256" key="7">
    <source>
        <dbReference type="ARBA" id="ARBA00023027"/>
    </source>
</evidence>
<evidence type="ECO:0000256" key="3">
    <source>
        <dbReference type="ARBA" id="ARBA00013190"/>
    </source>
</evidence>
<dbReference type="Pfam" id="PF08240">
    <property type="entry name" value="ADH_N"/>
    <property type="match status" value="1"/>
</dbReference>
<dbReference type="AlphaFoldDB" id="A0A2S8J4G1"/>
<evidence type="ECO:0000256" key="1">
    <source>
        <dbReference type="ARBA" id="ARBA00001947"/>
    </source>
</evidence>
<dbReference type="SUPFAM" id="SSF51735">
    <property type="entry name" value="NAD(P)-binding Rossmann-fold domains"/>
    <property type="match status" value="1"/>
</dbReference>
<dbReference type="InterPro" id="IPR020843">
    <property type="entry name" value="ER"/>
</dbReference>
<dbReference type="Gene3D" id="3.40.50.720">
    <property type="entry name" value="NAD(P)-binding Rossmann-like Domain"/>
    <property type="match status" value="1"/>
</dbReference>
<evidence type="ECO:0000256" key="10">
    <source>
        <dbReference type="RuleBase" id="RU361277"/>
    </source>
</evidence>
<protein>
    <recommendedName>
        <fullName evidence="3">alcohol dehydrogenase</fullName>
        <ecNumber evidence="3">1.1.1.1</ecNumber>
    </recommendedName>
</protein>
<evidence type="ECO:0000259" key="11">
    <source>
        <dbReference type="SMART" id="SM00829"/>
    </source>
</evidence>
<dbReference type="GO" id="GO:0046294">
    <property type="term" value="P:formaldehyde catabolic process"/>
    <property type="evidence" value="ECO:0007669"/>
    <property type="project" value="TreeGrafter"/>
</dbReference>
<dbReference type="InterPro" id="IPR002328">
    <property type="entry name" value="ADH_Zn_CS"/>
</dbReference>
<name>A0A2S8J4G1_RHOOP</name>
<dbReference type="PROSITE" id="PS00059">
    <property type="entry name" value="ADH_ZINC"/>
    <property type="match status" value="1"/>
</dbReference>
<dbReference type="Gene3D" id="3.90.180.10">
    <property type="entry name" value="Medium-chain alcohol dehydrogenases, catalytic domain"/>
    <property type="match status" value="1"/>
</dbReference>
<dbReference type="InterPro" id="IPR023921">
    <property type="entry name" value="ADH_Zn_actinomycetes"/>
</dbReference>
<evidence type="ECO:0000256" key="6">
    <source>
        <dbReference type="ARBA" id="ARBA00023002"/>
    </source>
</evidence>
<evidence type="ECO:0000313" key="13">
    <source>
        <dbReference type="Proteomes" id="UP000239290"/>
    </source>
</evidence>
<keyword evidence="4 10" id="KW-0479">Metal-binding</keyword>
<reference evidence="13" key="1">
    <citation type="submission" date="2018-02" db="EMBL/GenBank/DDBJ databases">
        <title>Draft genome sequencing of Rhodococcus opacus KU647198.</title>
        <authorList>
            <person name="Zheng B.-X."/>
        </authorList>
    </citation>
    <scope>NUCLEOTIDE SEQUENCE [LARGE SCALE GENOMIC DNA]</scope>
    <source>
        <strain evidence="13">04-OD7</strain>
    </source>
</reference>
<proteinExistence type="inferred from homology"/>
<dbReference type="GO" id="GO:0051903">
    <property type="term" value="F:S-(hydroxymethyl)glutathione dehydrogenase [NAD(P)+] activity"/>
    <property type="evidence" value="ECO:0007669"/>
    <property type="project" value="TreeGrafter"/>
</dbReference>
<comment type="caution">
    <text evidence="12">The sequence shown here is derived from an EMBL/GenBank/DDBJ whole genome shotgun (WGS) entry which is preliminary data.</text>
</comment>
<dbReference type="PANTHER" id="PTHR43880:SF12">
    <property type="entry name" value="ALCOHOL DEHYDROGENASE CLASS-3"/>
    <property type="match status" value="1"/>
</dbReference>
<dbReference type="InterPro" id="IPR013149">
    <property type="entry name" value="ADH-like_C"/>
</dbReference>
<dbReference type="PANTHER" id="PTHR43880">
    <property type="entry name" value="ALCOHOL DEHYDROGENASE"/>
    <property type="match status" value="1"/>
</dbReference>
<evidence type="ECO:0000256" key="8">
    <source>
        <dbReference type="ARBA" id="ARBA00049164"/>
    </source>
</evidence>
<dbReference type="EMBL" id="PUIO01000033">
    <property type="protein sequence ID" value="PQP21946.1"/>
    <property type="molecule type" value="Genomic_DNA"/>
</dbReference>
<comment type="catalytic activity">
    <reaction evidence="8">
        <text>a secondary alcohol + NAD(+) = a ketone + NADH + H(+)</text>
        <dbReference type="Rhea" id="RHEA:10740"/>
        <dbReference type="ChEBI" id="CHEBI:15378"/>
        <dbReference type="ChEBI" id="CHEBI:17087"/>
        <dbReference type="ChEBI" id="CHEBI:35681"/>
        <dbReference type="ChEBI" id="CHEBI:57540"/>
        <dbReference type="ChEBI" id="CHEBI:57945"/>
        <dbReference type="EC" id="1.1.1.1"/>
    </reaction>
</comment>
<keyword evidence="6" id="KW-0560">Oxidoreductase</keyword>
<dbReference type="EC" id="1.1.1.1" evidence="3"/>
<dbReference type="NCBIfam" id="TIGR03989">
    <property type="entry name" value="Rxyl_3153"/>
    <property type="match status" value="1"/>
</dbReference>
<accession>A0A2S8J4G1</accession>
<dbReference type="Pfam" id="PF00107">
    <property type="entry name" value="ADH_zinc_N"/>
    <property type="match status" value="1"/>
</dbReference>
<keyword evidence="5 10" id="KW-0862">Zinc</keyword>
<evidence type="ECO:0000256" key="4">
    <source>
        <dbReference type="ARBA" id="ARBA00022723"/>
    </source>
</evidence>
<dbReference type="InterPro" id="IPR036291">
    <property type="entry name" value="NAD(P)-bd_dom_sf"/>
</dbReference>
<dbReference type="SUPFAM" id="SSF50129">
    <property type="entry name" value="GroES-like"/>
    <property type="match status" value="2"/>
</dbReference>